<evidence type="ECO:0000313" key="9">
    <source>
        <dbReference type="EMBL" id="KAJ1165237.1"/>
    </source>
</evidence>
<organism evidence="9 10">
    <name type="scientific">Pleurodeles waltl</name>
    <name type="common">Iberian ribbed newt</name>
    <dbReference type="NCBI Taxonomy" id="8319"/>
    <lineage>
        <taxon>Eukaryota</taxon>
        <taxon>Metazoa</taxon>
        <taxon>Chordata</taxon>
        <taxon>Craniata</taxon>
        <taxon>Vertebrata</taxon>
        <taxon>Euteleostomi</taxon>
        <taxon>Amphibia</taxon>
        <taxon>Batrachia</taxon>
        <taxon>Caudata</taxon>
        <taxon>Salamandroidea</taxon>
        <taxon>Salamandridae</taxon>
        <taxon>Pleurodelinae</taxon>
        <taxon>Pleurodeles</taxon>
    </lineage>
</organism>
<evidence type="ECO:0000256" key="7">
    <source>
        <dbReference type="PIRSR" id="PIRSR613078-1"/>
    </source>
</evidence>
<accession>A0AAV7SMB8</accession>
<dbReference type="InterPro" id="IPR013078">
    <property type="entry name" value="His_Pase_superF_clade-1"/>
</dbReference>
<reference evidence="9" key="1">
    <citation type="journal article" date="2022" name="bioRxiv">
        <title>Sequencing and chromosome-scale assembly of the giantPleurodeles waltlgenome.</title>
        <authorList>
            <person name="Brown T."/>
            <person name="Elewa A."/>
            <person name="Iarovenko S."/>
            <person name="Subramanian E."/>
            <person name="Araus A.J."/>
            <person name="Petzold A."/>
            <person name="Susuki M."/>
            <person name="Suzuki K.-i.T."/>
            <person name="Hayashi T."/>
            <person name="Toyoda A."/>
            <person name="Oliveira C."/>
            <person name="Osipova E."/>
            <person name="Leigh N.D."/>
            <person name="Simon A."/>
            <person name="Yun M.H."/>
        </authorList>
    </citation>
    <scope>NUCLEOTIDE SEQUENCE</scope>
    <source>
        <strain evidence="9">20211129_DDA</strain>
        <tissue evidence="9">Liver</tissue>
    </source>
</reference>
<evidence type="ECO:0000256" key="4">
    <source>
        <dbReference type="ARBA" id="ARBA00038362"/>
    </source>
</evidence>
<dbReference type="Gene3D" id="3.40.50.1240">
    <property type="entry name" value="Phosphoglycerate mutase-like"/>
    <property type="match status" value="1"/>
</dbReference>
<dbReference type="GO" id="GO:0004331">
    <property type="term" value="F:fructose-2,6-bisphosphate 2-phosphatase activity"/>
    <property type="evidence" value="ECO:0007669"/>
    <property type="project" value="UniProtKB-EC"/>
</dbReference>
<sequence length="363" mass="39969">MIDVERKSSISNQTALQRTNEQLLSAANGEQVNMYTRPPAYMQSLHWQGSSSGTTLSSGLQCDRNLRSRQTASTAGGCGSEVFGLFRGIMVRFAVTLVRHGETRYNKERLLQGQGIDEPLSEMGFRQANAAGRFLNGVRFTHVFSSDLIRAKQTAATILGESRMCKDHKINLDARLRERKYGVAEGKPLSELKTRAKAAGQQCPKYTPPGGETLEEVKARAKDFFEFLCQLALEEKCVGGEAGLETGNGFVSYTATTFSSENHGSAPDFDPDAGSDDIMLDASILVVSHGAFLRIWIKYFLDDLQCAVPSTLKRSRELSVSPNTGISHFIVKLEREETVKPQITCVCINRHDHLLEVEPGADV</sequence>
<dbReference type="PANTHER" id="PTHR46517:SF1">
    <property type="entry name" value="FRUCTOSE-2,6-BISPHOSPHATASE TIGAR"/>
    <property type="match status" value="1"/>
</dbReference>
<dbReference type="InterPro" id="IPR051695">
    <property type="entry name" value="Phosphoglycerate_Mutase"/>
</dbReference>
<gene>
    <name evidence="9" type="ORF">NDU88_005665</name>
</gene>
<dbReference type="InterPro" id="IPR029033">
    <property type="entry name" value="His_PPase_superfam"/>
</dbReference>
<dbReference type="GO" id="GO:0005829">
    <property type="term" value="C:cytosol"/>
    <property type="evidence" value="ECO:0007669"/>
    <property type="project" value="TreeGrafter"/>
</dbReference>
<feature type="active site" description="Proton donor/acceptor" evidence="7">
    <location>
        <position position="178"/>
    </location>
</feature>
<evidence type="ECO:0000256" key="1">
    <source>
        <dbReference type="ARBA" id="ARBA00000464"/>
    </source>
</evidence>
<evidence type="ECO:0000256" key="3">
    <source>
        <dbReference type="ARBA" id="ARBA00022801"/>
    </source>
</evidence>
<comment type="similarity">
    <text evidence="4">Belongs to the phosphoglycerate mutase family.</text>
</comment>
<feature type="binding site" evidence="8">
    <location>
        <position position="150"/>
    </location>
    <ligand>
        <name>substrate</name>
    </ligand>
</feature>
<dbReference type="EMBL" id="JANPWB010000008">
    <property type="protein sequence ID" value="KAJ1165237.1"/>
    <property type="molecule type" value="Genomic_DNA"/>
</dbReference>
<dbReference type="CDD" id="cd07067">
    <property type="entry name" value="HP_PGM_like"/>
    <property type="match status" value="1"/>
</dbReference>
<feature type="binding site" evidence="8">
    <location>
        <begin position="99"/>
        <end position="106"/>
    </location>
    <ligand>
        <name>substrate</name>
    </ligand>
</feature>
<dbReference type="GO" id="GO:0043456">
    <property type="term" value="P:regulation of pentose-phosphate shunt"/>
    <property type="evidence" value="ECO:0007669"/>
    <property type="project" value="TreeGrafter"/>
</dbReference>
<evidence type="ECO:0000256" key="6">
    <source>
        <dbReference type="ARBA" id="ARBA00042275"/>
    </source>
</evidence>
<evidence type="ECO:0000256" key="5">
    <source>
        <dbReference type="ARBA" id="ARBA00040907"/>
    </source>
</evidence>
<dbReference type="PROSITE" id="PS00175">
    <property type="entry name" value="PG_MUTASE"/>
    <property type="match status" value="1"/>
</dbReference>
<feature type="binding site" evidence="8">
    <location>
        <begin position="178"/>
        <end position="181"/>
    </location>
    <ligand>
        <name>substrate</name>
    </ligand>
</feature>
<protein>
    <recommendedName>
        <fullName evidence="5">Fructose-2,6-bisphosphatase TIGAR</fullName>
        <ecNumber evidence="2">3.1.3.46</ecNumber>
    </recommendedName>
    <alternativeName>
        <fullName evidence="6">TP53-induced glycolysis and apoptosis regulator</fullName>
    </alternativeName>
</protein>
<name>A0AAV7SMB8_PLEWA</name>
<comment type="catalytic activity">
    <reaction evidence="1">
        <text>beta-D-fructose 2,6-bisphosphate + H2O = beta-D-fructose 6-phosphate + phosphate</text>
        <dbReference type="Rhea" id="RHEA:17289"/>
        <dbReference type="ChEBI" id="CHEBI:15377"/>
        <dbReference type="ChEBI" id="CHEBI:43474"/>
        <dbReference type="ChEBI" id="CHEBI:57634"/>
        <dbReference type="ChEBI" id="CHEBI:58579"/>
        <dbReference type="EC" id="3.1.3.46"/>
    </reaction>
</comment>
<dbReference type="AlphaFoldDB" id="A0AAV7SMB8"/>
<dbReference type="SMART" id="SM00855">
    <property type="entry name" value="PGAM"/>
    <property type="match status" value="1"/>
</dbReference>
<dbReference type="SUPFAM" id="SSF53254">
    <property type="entry name" value="Phosphoglycerate mutase-like"/>
    <property type="match status" value="1"/>
</dbReference>
<feature type="active site" description="Tele-phosphohistidine intermediate" evidence="7">
    <location>
        <position position="100"/>
    </location>
</feature>
<dbReference type="EC" id="3.1.3.46" evidence="2"/>
<evidence type="ECO:0000256" key="8">
    <source>
        <dbReference type="PIRSR" id="PIRSR613078-2"/>
    </source>
</evidence>
<dbReference type="InterPro" id="IPR001345">
    <property type="entry name" value="PG/BPGM_mutase_AS"/>
</dbReference>
<dbReference type="Pfam" id="PF00300">
    <property type="entry name" value="His_Phos_1"/>
    <property type="match status" value="1"/>
</dbReference>
<comment type="caution">
    <text evidence="9">The sequence shown here is derived from an EMBL/GenBank/DDBJ whole genome shotgun (WGS) entry which is preliminary data.</text>
</comment>
<dbReference type="Proteomes" id="UP001066276">
    <property type="component" value="Chromosome 4_2"/>
</dbReference>
<dbReference type="GO" id="GO:0045820">
    <property type="term" value="P:negative regulation of glycolytic process"/>
    <property type="evidence" value="ECO:0007669"/>
    <property type="project" value="TreeGrafter"/>
</dbReference>
<keyword evidence="10" id="KW-1185">Reference proteome</keyword>
<proteinExistence type="inferred from homology"/>
<evidence type="ECO:0000256" key="2">
    <source>
        <dbReference type="ARBA" id="ARBA00013067"/>
    </source>
</evidence>
<evidence type="ECO:0000313" key="10">
    <source>
        <dbReference type="Proteomes" id="UP001066276"/>
    </source>
</evidence>
<dbReference type="PANTHER" id="PTHR46517">
    <property type="entry name" value="FRUCTOSE-2,6-BISPHOSPHATASE TIGAR"/>
    <property type="match status" value="1"/>
</dbReference>
<keyword evidence="3" id="KW-0378">Hydrolase</keyword>